<evidence type="ECO:0000256" key="15">
    <source>
        <dbReference type="RuleBase" id="RU362114"/>
    </source>
</evidence>
<dbReference type="SUPFAM" id="SSF56399">
    <property type="entry name" value="ADP-ribosylation"/>
    <property type="match status" value="1"/>
</dbReference>
<evidence type="ECO:0000256" key="1">
    <source>
        <dbReference type="ARBA" id="ARBA00004123"/>
    </source>
</evidence>
<dbReference type="Gene3D" id="2.20.140.10">
    <property type="entry name" value="WGR domain"/>
    <property type="match status" value="1"/>
</dbReference>
<dbReference type="InterPro" id="IPR012317">
    <property type="entry name" value="Poly(ADP-ribose)pol_cat_dom"/>
</dbReference>
<evidence type="ECO:0000256" key="12">
    <source>
        <dbReference type="ARBA" id="ARBA00023242"/>
    </source>
</evidence>
<accession>A0A6G1KGI2</accession>
<reference evidence="21" key="1">
    <citation type="journal article" date="2020" name="Stud. Mycol.">
        <title>101 Dothideomycetes genomes: a test case for predicting lifestyles and emergence of pathogens.</title>
        <authorList>
            <person name="Haridas S."/>
            <person name="Albert R."/>
            <person name="Binder M."/>
            <person name="Bloem J."/>
            <person name="Labutti K."/>
            <person name="Salamov A."/>
            <person name="Andreopoulos B."/>
            <person name="Baker S."/>
            <person name="Barry K."/>
            <person name="Bills G."/>
            <person name="Bluhm B."/>
            <person name="Cannon C."/>
            <person name="Castanera R."/>
            <person name="Culley D."/>
            <person name="Daum C."/>
            <person name="Ezra D."/>
            <person name="Gonzalez J."/>
            <person name="Henrissat B."/>
            <person name="Kuo A."/>
            <person name="Liang C."/>
            <person name="Lipzen A."/>
            <person name="Lutzoni F."/>
            <person name="Magnuson J."/>
            <person name="Mondo S."/>
            <person name="Nolan M."/>
            <person name="Ohm R."/>
            <person name="Pangilinan J."/>
            <person name="Park H.-J."/>
            <person name="Ramirez L."/>
            <person name="Alfaro M."/>
            <person name="Sun H."/>
            <person name="Tritt A."/>
            <person name="Yoshinaga Y."/>
            <person name="Zwiers L.-H."/>
            <person name="Turgeon B."/>
            <person name="Goodwin S."/>
            <person name="Spatafora J."/>
            <person name="Crous P."/>
            <person name="Grigoriev I."/>
        </authorList>
    </citation>
    <scope>NUCLEOTIDE SEQUENCE</scope>
    <source>
        <strain evidence="21">CBS 279.74</strain>
    </source>
</reference>
<feature type="domain" description="PARP catalytic" evidence="18">
    <location>
        <begin position="481"/>
        <end position="715"/>
    </location>
</feature>
<dbReference type="SMART" id="SM00773">
    <property type="entry name" value="WGR"/>
    <property type="match status" value="1"/>
</dbReference>
<comment type="similarity">
    <text evidence="13">Belongs to the ARTD/PARP family.</text>
</comment>
<dbReference type="Gene3D" id="3.40.50.10190">
    <property type="entry name" value="BRCT domain"/>
    <property type="match status" value="1"/>
</dbReference>
<dbReference type="PROSITE" id="PS51059">
    <property type="entry name" value="PARP_CATALYTIC"/>
    <property type="match status" value="1"/>
</dbReference>
<dbReference type="GO" id="GO:0003677">
    <property type="term" value="F:DNA binding"/>
    <property type="evidence" value="ECO:0007669"/>
    <property type="project" value="UniProtKB-KW"/>
</dbReference>
<dbReference type="InterPro" id="IPR036930">
    <property type="entry name" value="WGR_dom_sf"/>
</dbReference>
<dbReference type="CDD" id="cd07997">
    <property type="entry name" value="WGR_PARP"/>
    <property type="match status" value="1"/>
</dbReference>
<dbReference type="InterPro" id="IPR036616">
    <property type="entry name" value="Poly(ADP-ribose)pol_reg_dom_sf"/>
</dbReference>
<dbReference type="Gene3D" id="3.90.228.10">
    <property type="match status" value="1"/>
</dbReference>
<evidence type="ECO:0000259" key="20">
    <source>
        <dbReference type="PROSITE" id="PS51977"/>
    </source>
</evidence>
<proteinExistence type="inferred from homology"/>
<keyword evidence="9" id="KW-0862">Zinc</keyword>
<dbReference type="EC" id="2.4.2.-" evidence="15"/>
<dbReference type="GO" id="GO:0008270">
    <property type="term" value="F:zinc ion binding"/>
    <property type="evidence" value="ECO:0007669"/>
    <property type="project" value="UniProtKB-KW"/>
</dbReference>
<dbReference type="GO" id="GO:0070212">
    <property type="term" value="P:protein poly-ADP-ribosylation"/>
    <property type="evidence" value="ECO:0007669"/>
    <property type="project" value="TreeGrafter"/>
</dbReference>
<evidence type="ECO:0000256" key="2">
    <source>
        <dbReference type="ARBA" id="ARBA00022676"/>
    </source>
</evidence>
<dbReference type="Pfam" id="PF00644">
    <property type="entry name" value="PARP"/>
    <property type="match status" value="1"/>
</dbReference>
<evidence type="ECO:0000256" key="4">
    <source>
        <dbReference type="ARBA" id="ARBA00022695"/>
    </source>
</evidence>
<dbReference type="CDD" id="cd01437">
    <property type="entry name" value="parp_like"/>
    <property type="match status" value="1"/>
</dbReference>
<evidence type="ECO:0000256" key="3">
    <source>
        <dbReference type="ARBA" id="ARBA00022679"/>
    </source>
</evidence>
<dbReference type="OrthoDB" id="2017365at2759"/>
<dbReference type="GO" id="GO:0005730">
    <property type="term" value="C:nucleolus"/>
    <property type="evidence" value="ECO:0007669"/>
    <property type="project" value="TreeGrafter"/>
</dbReference>
<feature type="region of interest" description="Disordered" evidence="16">
    <location>
        <begin position="326"/>
        <end position="353"/>
    </location>
</feature>
<keyword evidence="12" id="KW-0539">Nucleus</keyword>
<keyword evidence="4" id="KW-0548">Nucleotidyltransferase</keyword>
<feature type="domain" description="PARP alpha-helical" evidence="19">
    <location>
        <begin position="354"/>
        <end position="471"/>
    </location>
</feature>
<dbReference type="Proteomes" id="UP000799428">
    <property type="component" value="Unassembled WGS sequence"/>
</dbReference>
<name>A0A6G1KGI2_9PLEO</name>
<keyword evidence="6" id="KW-0677">Repeat</keyword>
<evidence type="ECO:0000313" key="22">
    <source>
        <dbReference type="Proteomes" id="UP000799428"/>
    </source>
</evidence>
<dbReference type="GO" id="GO:0003950">
    <property type="term" value="F:NAD+ poly-ADP-ribosyltransferase activity"/>
    <property type="evidence" value="ECO:0007669"/>
    <property type="project" value="UniProtKB-UniRule"/>
</dbReference>
<comment type="subcellular location">
    <subcellularLocation>
        <location evidence="1">Nucleus</location>
    </subcellularLocation>
</comment>
<evidence type="ECO:0000256" key="5">
    <source>
        <dbReference type="ARBA" id="ARBA00022723"/>
    </source>
</evidence>
<dbReference type="Pfam" id="PF00533">
    <property type="entry name" value="BRCT"/>
    <property type="match status" value="1"/>
</dbReference>
<protein>
    <recommendedName>
        <fullName evidence="15">Poly [ADP-ribose] polymerase</fullName>
        <shortName evidence="15">PARP</shortName>
        <ecNumber evidence="15">2.4.2.-</ecNumber>
    </recommendedName>
</protein>
<evidence type="ECO:0000256" key="10">
    <source>
        <dbReference type="ARBA" id="ARBA00023027"/>
    </source>
</evidence>
<keyword evidence="7" id="KW-0013">ADP-ribosylation</keyword>
<feature type="compositionally biased region" description="Pro residues" evidence="16">
    <location>
        <begin position="182"/>
        <end position="191"/>
    </location>
</feature>
<evidence type="ECO:0000256" key="11">
    <source>
        <dbReference type="ARBA" id="ARBA00023125"/>
    </source>
</evidence>
<dbReference type="InterPro" id="IPR008893">
    <property type="entry name" value="WGR_domain"/>
</dbReference>
<feature type="compositionally biased region" description="Pro residues" evidence="16">
    <location>
        <begin position="154"/>
        <end position="165"/>
    </location>
</feature>
<feature type="domain" description="BRCT" evidence="17">
    <location>
        <begin position="2"/>
        <end position="94"/>
    </location>
</feature>
<dbReference type="SUPFAM" id="SSF52113">
    <property type="entry name" value="BRCT domain"/>
    <property type="match status" value="1"/>
</dbReference>
<dbReference type="PROSITE" id="PS50172">
    <property type="entry name" value="BRCT"/>
    <property type="match status" value="1"/>
</dbReference>
<dbReference type="CDD" id="cd17747">
    <property type="entry name" value="BRCT_PARP1"/>
    <property type="match status" value="1"/>
</dbReference>
<keyword evidence="2 15" id="KW-0328">Glycosyltransferase</keyword>
<evidence type="ECO:0000256" key="16">
    <source>
        <dbReference type="SAM" id="MobiDB-lite"/>
    </source>
</evidence>
<evidence type="ECO:0000256" key="7">
    <source>
        <dbReference type="ARBA" id="ARBA00022765"/>
    </source>
</evidence>
<keyword evidence="3 15" id="KW-0808">Transferase</keyword>
<dbReference type="GO" id="GO:0006302">
    <property type="term" value="P:double-strand break repair"/>
    <property type="evidence" value="ECO:0007669"/>
    <property type="project" value="TreeGrafter"/>
</dbReference>
<feature type="region of interest" description="Disordered" evidence="16">
    <location>
        <begin position="154"/>
        <end position="196"/>
    </location>
</feature>
<dbReference type="InterPro" id="IPR050800">
    <property type="entry name" value="ARTD/PARP"/>
</dbReference>
<dbReference type="GO" id="GO:1990404">
    <property type="term" value="F:NAD+-protein mono-ADP-ribosyltransferase activity"/>
    <property type="evidence" value="ECO:0007669"/>
    <property type="project" value="TreeGrafter"/>
</dbReference>
<dbReference type="FunFam" id="3.90.228.10:FF:000002">
    <property type="entry name" value="Poly [ADP-ribose] polymerase"/>
    <property type="match status" value="1"/>
</dbReference>
<dbReference type="InterPro" id="IPR036420">
    <property type="entry name" value="BRCT_dom_sf"/>
</dbReference>
<dbReference type="SUPFAM" id="SSF142921">
    <property type="entry name" value="WGR domain-like"/>
    <property type="match status" value="1"/>
</dbReference>
<dbReference type="InterPro" id="IPR004102">
    <property type="entry name" value="Poly(ADP-ribose)pol_reg_dom"/>
</dbReference>
<keyword evidence="22" id="KW-1185">Reference proteome</keyword>
<dbReference type="SUPFAM" id="SSF47587">
    <property type="entry name" value="Domain of poly(ADP-ribose) polymerase"/>
    <property type="match status" value="1"/>
</dbReference>
<evidence type="ECO:0000256" key="8">
    <source>
        <dbReference type="ARBA" id="ARBA00022771"/>
    </source>
</evidence>
<evidence type="ECO:0000256" key="14">
    <source>
        <dbReference type="ARBA" id="ARBA00033987"/>
    </source>
</evidence>
<dbReference type="InterPro" id="IPR001357">
    <property type="entry name" value="BRCT_dom"/>
</dbReference>
<dbReference type="AlphaFoldDB" id="A0A6G1KGI2"/>
<dbReference type="Pfam" id="PF02877">
    <property type="entry name" value="PARP_reg"/>
    <property type="match status" value="1"/>
</dbReference>
<dbReference type="PANTHER" id="PTHR10459:SF60">
    <property type="entry name" value="POLY [ADP-RIBOSE] POLYMERASE 2"/>
    <property type="match status" value="1"/>
</dbReference>
<sequence>MAATSPLAGGAIAVSGTHSLNHATIHDTIISLGGEIAKTVNPGIAALISTQADVDKQSTKVKAAMMYQIPIVSMDWLDQCVLTNADQPSAPYLLLASTSTTAPAPALRQGRSKHPAVPVASPVITPPVPAASQPSTLPVRKGCAKKAVISPNPSPVLAPISPPTMVPVTSKAKGKKRAASPGLPPPPPAAPEPKKPKTAVTIAQFGEARVTKGVVIPLDEYCPHSSYTVYVDDGGLVYDAALNQTNASHNNNKYYRIQLLHNQGHYQTWTRWGRVGDRGATATLGNGSFQDALKHFEKKFKDKSGLQWRDRASEPKSGKYAYLERSYEPDSDVEDDETSKVKGGAVAKPPPLPKTTLPLPVQSLLQLIFNRSFMAAAMSDLNYDSEKLPLGKLSKANIARAFQSLKDLAALLNAGGGNGHDIEECSNRYYSLIPHNFGRSRPPVIDADLLKKELDLLDSLHDMKEATELMKKDLNASEQIHPLDRQFSGLGLQEMTPLDPAAQEFQQLEAYLVNTRGSTHKVNFQVQDIFRIQRNGEFERFDKSPFANIASDRRLLWHGSRATNFGGILSQGLRIAPPEAPVSGYMFGKGIYLADMSSKSANYCCSYNSGGHALLLLCEAELGSPMHELTAASYSAGEDAIAKGSVSTWGKGMEAPLKWKDAGCVNPTLKGVSMPDTSKMPGKTKVPGAYLQYNEFITYDVAQVRLRYLFRVKMD</sequence>
<dbReference type="PANTHER" id="PTHR10459">
    <property type="entry name" value="DNA LIGASE"/>
    <property type="match status" value="1"/>
</dbReference>
<dbReference type="FunFam" id="1.20.142.10:FF:000002">
    <property type="entry name" value="Poly [ADP-ribose] polymerase"/>
    <property type="match status" value="1"/>
</dbReference>
<evidence type="ECO:0000313" key="21">
    <source>
        <dbReference type="EMBL" id="KAF2711880.1"/>
    </source>
</evidence>
<keyword evidence="10 15" id="KW-0520">NAD</keyword>
<dbReference type="PROSITE" id="PS51977">
    <property type="entry name" value="WGR"/>
    <property type="match status" value="1"/>
</dbReference>
<keyword evidence="8" id="KW-0863">Zinc-finger</keyword>
<feature type="domain" description="WGR" evidence="20">
    <location>
        <begin position="226"/>
        <end position="320"/>
    </location>
</feature>
<evidence type="ECO:0000256" key="13">
    <source>
        <dbReference type="ARBA" id="ARBA00024347"/>
    </source>
</evidence>
<dbReference type="PROSITE" id="PS51060">
    <property type="entry name" value="PARP_ALPHA_HD"/>
    <property type="match status" value="1"/>
</dbReference>
<evidence type="ECO:0000256" key="6">
    <source>
        <dbReference type="ARBA" id="ARBA00022737"/>
    </source>
</evidence>
<dbReference type="Pfam" id="PF05406">
    <property type="entry name" value="WGR"/>
    <property type="match status" value="1"/>
</dbReference>
<evidence type="ECO:0000256" key="9">
    <source>
        <dbReference type="ARBA" id="ARBA00022833"/>
    </source>
</evidence>
<evidence type="ECO:0000259" key="19">
    <source>
        <dbReference type="PROSITE" id="PS51060"/>
    </source>
</evidence>
<dbReference type="EMBL" id="MU005767">
    <property type="protein sequence ID" value="KAF2711880.1"/>
    <property type="molecule type" value="Genomic_DNA"/>
</dbReference>
<organism evidence="21 22">
    <name type="scientific">Pleomassaria siparia CBS 279.74</name>
    <dbReference type="NCBI Taxonomy" id="1314801"/>
    <lineage>
        <taxon>Eukaryota</taxon>
        <taxon>Fungi</taxon>
        <taxon>Dikarya</taxon>
        <taxon>Ascomycota</taxon>
        <taxon>Pezizomycotina</taxon>
        <taxon>Dothideomycetes</taxon>
        <taxon>Pleosporomycetidae</taxon>
        <taxon>Pleosporales</taxon>
        <taxon>Pleomassariaceae</taxon>
        <taxon>Pleomassaria</taxon>
    </lineage>
</organism>
<dbReference type="Gene3D" id="1.20.142.10">
    <property type="entry name" value="Poly(ADP-ribose) polymerase, regulatory domain"/>
    <property type="match status" value="1"/>
</dbReference>
<keyword evidence="5" id="KW-0479">Metal-binding</keyword>
<comment type="catalytic activity">
    <reaction evidence="14">
        <text>NAD(+) + (ADP-D-ribosyl)n-acceptor = nicotinamide + (ADP-D-ribosyl)n+1-acceptor + H(+).</text>
        <dbReference type="EC" id="2.4.2.30"/>
    </reaction>
</comment>
<dbReference type="FunFam" id="2.20.140.10:FF:000001">
    <property type="entry name" value="Poly [ADP-ribose] polymerase"/>
    <property type="match status" value="1"/>
</dbReference>
<dbReference type="GO" id="GO:0016779">
    <property type="term" value="F:nucleotidyltransferase activity"/>
    <property type="evidence" value="ECO:0007669"/>
    <property type="project" value="UniProtKB-KW"/>
</dbReference>
<keyword evidence="11" id="KW-0238">DNA-binding</keyword>
<dbReference type="SMART" id="SM00292">
    <property type="entry name" value="BRCT"/>
    <property type="match status" value="1"/>
</dbReference>
<evidence type="ECO:0000259" key="18">
    <source>
        <dbReference type="PROSITE" id="PS51059"/>
    </source>
</evidence>
<gene>
    <name evidence="21" type="ORF">K504DRAFT_475599</name>
</gene>
<evidence type="ECO:0000259" key="17">
    <source>
        <dbReference type="PROSITE" id="PS50172"/>
    </source>
</evidence>